<dbReference type="GO" id="GO:0006508">
    <property type="term" value="P:proteolysis"/>
    <property type="evidence" value="ECO:0007669"/>
    <property type="project" value="InterPro"/>
</dbReference>
<accession>A0A9P6VN63</accession>
<feature type="domain" description="Peptidase A1" evidence="2">
    <location>
        <begin position="1"/>
        <end position="310"/>
    </location>
</feature>
<name>A0A9P6VN63_9HELO</name>
<dbReference type="OrthoDB" id="4074350at2759"/>
<proteinExistence type="inferred from homology"/>
<dbReference type="SUPFAM" id="SSF50630">
    <property type="entry name" value="Acid proteases"/>
    <property type="match status" value="1"/>
</dbReference>
<evidence type="ECO:0000259" key="2">
    <source>
        <dbReference type="PROSITE" id="PS51767"/>
    </source>
</evidence>
<dbReference type="AlphaFoldDB" id="A0A9P6VN63"/>
<dbReference type="PANTHER" id="PTHR47966:SF51">
    <property type="entry name" value="BETA-SITE APP-CLEAVING ENZYME, ISOFORM A-RELATED"/>
    <property type="match status" value="1"/>
</dbReference>
<keyword evidence="4" id="KW-1185">Reference proteome</keyword>
<dbReference type="InterPro" id="IPR021109">
    <property type="entry name" value="Peptidase_aspartic_dom_sf"/>
</dbReference>
<dbReference type="PANTHER" id="PTHR47966">
    <property type="entry name" value="BETA-SITE APP-CLEAVING ENZYME, ISOFORM A-RELATED"/>
    <property type="match status" value="1"/>
</dbReference>
<organism evidence="3 4">
    <name type="scientific">Hyphodiscus hymeniophilus</name>
    <dbReference type="NCBI Taxonomy" id="353542"/>
    <lineage>
        <taxon>Eukaryota</taxon>
        <taxon>Fungi</taxon>
        <taxon>Dikarya</taxon>
        <taxon>Ascomycota</taxon>
        <taxon>Pezizomycotina</taxon>
        <taxon>Leotiomycetes</taxon>
        <taxon>Helotiales</taxon>
        <taxon>Hyphodiscaceae</taxon>
        <taxon>Hyphodiscus</taxon>
    </lineage>
</organism>
<dbReference type="GO" id="GO:0004190">
    <property type="term" value="F:aspartic-type endopeptidase activity"/>
    <property type="evidence" value="ECO:0007669"/>
    <property type="project" value="InterPro"/>
</dbReference>
<evidence type="ECO:0000313" key="3">
    <source>
        <dbReference type="EMBL" id="KAG0650599.1"/>
    </source>
</evidence>
<dbReference type="Proteomes" id="UP000785200">
    <property type="component" value="Unassembled WGS sequence"/>
</dbReference>
<gene>
    <name evidence="3" type="ORF">D0Z07_2577</name>
</gene>
<dbReference type="InterPro" id="IPR001461">
    <property type="entry name" value="Aspartic_peptidase_A1"/>
</dbReference>
<dbReference type="EMBL" id="VNKQ01000005">
    <property type="protein sequence ID" value="KAG0650599.1"/>
    <property type="molecule type" value="Genomic_DNA"/>
</dbReference>
<comment type="caution">
    <text evidence="3">The sequence shown here is derived from an EMBL/GenBank/DDBJ whole genome shotgun (WGS) entry which is preliminary data.</text>
</comment>
<dbReference type="PROSITE" id="PS51767">
    <property type="entry name" value="PEPTIDASE_A1"/>
    <property type="match status" value="1"/>
</dbReference>
<protein>
    <recommendedName>
        <fullName evidence="2">Peptidase A1 domain-containing protein</fullName>
    </recommendedName>
</protein>
<comment type="similarity">
    <text evidence="1">Belongs to the peptidase A1 family.</text>
</comment>
<evidence type="ECO:0000313" key="4">
    <source>
        <dbReference type="Proteomes" id="UP000785200"/>
    </source>
</evidence>
<dbReference type="Gene3D" id="2.40.70.10">
    <property type="entry name" value="Acid Proteases"/>
    <property type="match status" value="2"/>
</dbReference>
<sequence length="310" mass="34109">MRTGTPPQVSSVLISTASNQPWYNPNSYLRLYLIQNNVTEQGIFALSIETNLNYSGNGLYGYDTVALSYLGSSVPSLDHQVVAGIATEDFYMGKHMLIWTFKVSSFNNPVQSYMAALKSQNLIPSLSYGYTAGNQYRFNKVLGSLTLGGYDAALIEPNELTIPLNSAGISDLQINIDTISLSSDNGTEKLSSSSFPAYIDSSVPYLYLPTTVCEKFEVAFGIVYDNVTELYLVNDTLHSQLLEQAANVTFKVTNVTGELFVDIVLPYEAFDLSVKYPLVSNATGSSRYFPLKRSQNSEQNTLGRAFLQEA</sequence>
<dbReference type="Pfam" id="PF00026">
    <property type="entry name" value="Asp"/>
    <property type="match status" value="1"/>
</dbReference>
<dbReference type="InterPro" id="IPR033121">
    <property type="entry name" value="PEPTIDASE_A1"/>
</dbReference>
<reference evidence="3" key="1">
    <citation type="submission" date="2019-07" db="EMBL/GenBank/DDBJ databases">
        <title>Hyphodiscus hymeniophilus genome sequencing and assembly.</title>
        <authorList>
            <person name="Kramer G."/>
            <person name="Nodwell J."/>
        </authorList>
    </citation>
    <scope>NUCLEOTIDE SEQUENCE</scope>
    <source>
        <strain evidence="3">ATCC 34498</strain>
    </source>
</reference>
<dbReference type="GO" id="GO:0000324">
    <property type="term" value="C:fungal-type vacuole"/>
    <property type="evidence" value="ECO:0007669"/>
    <property type="project" value="TreeGrafter"/>
</dbReference>
<evidence type="ECO:0000256" key="1">
    <source>
        <dbReference type="ARBA" id="ARBA00007447"/>
    </source>
</evidence>